<dbReference type="Pfam" id="PF00076">
    <property type="entry name" value="RRM_1"/>
    <property type="match status" value="1"/>
</dbReference>
<sequence>MVYILHISSLSPLTTKDHLQQLLPYKSITSIKIMQRKGRSRCYGFIELMNGDEFVEIIEKFNGRRVNGKPLKIRKGRNSPLRID</sequence>
<dbReference type="SUPFAM" id="SSF54928">
    <property type="entry name" value="RNA-binding domain, RBD"/>
    <property type="match status" value="1"/>
</dbReference>
<dbReference type="CDD" id="cd00590">
    <property type="entry name" value="RRM_SF"/>
    <property type="match status" value="1"/>
</dbReference>
<evidence type="ECO:0000259" key="2">
    <source>
        <dbReference type="PROSITE" id="PS50102"/>
    </source>
</evidence>
<accession>L2GRU5</accession>
<dbReference type="GO" id="GO:0003723">
    <property type="term" value="F:RNA binding"/>
    <property type="evidence" value="ECO:0007669"/>
    <property type="project" value="UniProtKB-UniRule"/>
</dbReference>
<organism evidence="3 4">
    <name type="scientific">Vavraia culicis (isolate floridensis)</name>
    <name type="common">Microsporidian parasite</name>
    <dbReference type="NCBI Taxonomy" id="948595"/>
    <lineage>
        <taxon>Eukaryota</taxon>
        <taxon>Fungi</taxon>
        <taxon>Fungi incertae sedis</taxon>
        <taxon>Microsporidia</taxon>
        <taxon>Pleistophoridae</taxon>
        <taxon>Vavraia</taxon>
    </lineage>
</organism>
<name>L2GRU5_VAVCU</name>
<feature type="domain" description="RRM" evidence="2">
    <location>
        <begin position="3"/>
        <end position="78"/>
    </location>
</feature>
<evidence type="ECO:0000313" key="3">
    <source>
        <dbReference type="EMBL" id="ELA46013.1"/>
    </source>
</evidence>
<dbReference type="InterPro" id="IPR035979">
    <property type="entry name" value="RBD_domain_sf"/>
</dbReference>
<dbReference type="Proteomes" id="UP000011081">
    <property type="component" value="Unassembled WGS sequence"/>
</dbReference>
<reference evidence="4" key="1">
    <citation type="submission" date="2011-03" db="EMBL/GenBank/DDBJ databases">
        <title>The genome sequence of Vavraia culicis strain floridensis.</title>
        <authorList>
            <consortium name="The Broad Institute Genome Sequencing Platform"/>
            <person name="Cuomo C."/>
            <person name="Becnel J."/>
            <person name="Sanscrainte N."/>
            <person name="Young S.K."/>
            <person name="Zeng Q."/>
            <person name="Gargeya S."/>
            <person name="Fitzgerald M."/>
            <person name="Haas B."/>
            <person name="Abouelleil A."/>
            <person name="Alvarado L."/>
            <person name="Arachchi H.M."/>
            <person name="Berlin A."/>
            <person name="Chapman S.B."/>
            <person name="Gearin G."/>
            <person name="Goldberg J."/>
            <person name="Griggs A."/>
            <person name="Gujja S."/>
            <person name="Hansen M."/>
            <person name="Heiman D."/>
            <person name="Howarth C."/>
            <person name="Larimer J."/>
            <person name="Lui A."/>
            <person name="MacDonald P.J.P."/>
            <person name="McCowen C."/>
            <person name="Montmayeur A."/>
            <person name="Murphy C."/>
            <person name="Neiman D."/>
            <person name="Pearson M."/>
            <person name="Priest M."/>
            <person name="Roberts A."/>
            <person name="Saif S."/>
            <person name="Shea T."/>
            <person name="Sisk P."/>
            <person name="Stolte C."/>
            <person name="Sykes S."/>
            <person name="Wortman J."/>
            <person name="Nusbaum C."/>
            <person name="Birren B."/>
        </authorList>
    </citation>
    <scope>NUCLEOTIDE SEQUENCE [LARGE SCALE GENOMIC DNA]</scope>
    <source>
        <strain evidence="4">floridensis</strain>
    </source>
</reference>
<dbReference type="VEuPathDB" id="MicrosporidiaDB:VCUG_02489"/>
<dbReference type="HOGENOM" id="CLU_2529162_0_0_1"/>
<proteinExistence type="predicted"/>
<dbReference type="PROSITE" id="PS50102">
    <property type="entry name" value="RRM"/>
    <property type="match status" value="1"/>
</dbReference>
<dbReference type="InterPro" id="IPR012677">
    <property type="entry name" value="Nucleotide-bd_a/b_plait_sf"/>
</dbReference>
<dbReference type="OrthoDB" id="1749473at2759"/>
<dbReference type="AlphaFoldDB" id="L2GRU5"/>
<dbReference type="Gene3D" id="3.30.70.330">
    <property type="match status" value="1"/>
</dbReference>
<gene>
    <name evidence="3" type="ORF">VCUG_02489</name>
</gene>
<keyword evidence="4" id="KW-1185">Reference proteome</keyword>
<dbReference type="RefSeq" id="XP_008075497.1">
    <property type="nucleotide sequence ID" value="XM_008077306.1"/>
</dbReference>
<dbReference type="InParanoid" id="L2GRU5"/>
<dbReference type="EMBL" id="GL877471">
    <property type="protein sequence ID" value="ELA46013.1"/>
    <property type="molecule type" value="Genomic_DNA"/>
</dbReference>
<protein>
    <recommendedName>
        <fullName evidence="2">RRM domain-containing protein</fullName>
    </recommendedName>
</protein>
<evidence type="ECO:0000313" key="4">
    <source>
        <dbReference type="Proteomes" id="UP000011081"/>
    </source>
</evidence>
<dbReference type="SMART" id="SM00360">
    <property type="entry name" value="RRM"/>
    <property type="match status" value="1"/>
</dbReference>
<dbReference type="InterPro" id="IPR000504">
    <property type="entry name" value="RRM_dom"/>
</dbReference>
<dbReference type="GeneID" id="19880351"/>
<keyword evidence="1" id="KW-0694">RNA-binding</keyword>
<evidence type="ECO:0000256" key="1">
    <source>
        <dbReference type="PROSITE-ProRule" id="PRU00176"/>
    </source>
</evidence>